<dbReference type="InterPro" id="IPR003033">
    <property type="entry name" value="SCP2_sterol-bd_dom"/>
</dbReference>
<dbReference type="Pfam" id="PF00106">
    <property type="entry name" value="adh_short"/>
    <property type="match status" value="1"/>
</dbReference>
<dbReference type="RefSeq" id="XP_009837135.1">
    <property type="nucleotide sequence ID" value="XM_009838833.1"/>
</dbReference>
<dbReference type="InterPro" id="IPR051687">
    <property type="entry name" value="Peroxisomal_Beta-Oxidation"/>
</dbReference>
<dbReference type="InterPro" id="IPR020904">
    <property type="entry name" value="Sc_DH/Rdtase_CS"/>
</dbReference>
<dbReference type="Gene3D" id="3.30.1050.10">
    <property type="entry name" value="SCP2 sterol-binding domain"/>
    <property type="match status" value="1"/>
</dbReference>
<dbReference type="VEuPathDB" id="FungiDB:H257_11801"/>
<evidence type="ECO:0000259" key="5">
    <source>
        <dbReference type="SMART" id="SM00822"/>
    </source>
</evidence>
<dbReference type="AlphaFoldDB" id="W4G2I6"/>
<evidence type="ECO:0000256" key="4">
    <source>
        <dbReference type="ARBA" id="ARBA00023140"/>
    </source>
</evidence>
<dbReference type="GO" id="GO:0016491">
    <property type="term" value="F:oxidoreductase activity"/>
    <property type="evidence" value="ECO:0007669"/>
    <property type="project" value="UniProtKB-KW"/>
</dbReference>
<dbReference type="Gene3D" id="1.10.287.4290">
    <property type="match status" value="1"/>
</dbReference>
<dbReference type="Gene3D" id="3.40.50.720">
    <property type="entry name" value="NAD(P)-binding Rossmann-like Domain"/>
    <property type="match status" value="1"/>
</dbReference>
<dbReference type="SUPFAM" id="SSF55718">
    <property type="entry name" value="SCP-like"/>
    <property type="match status" value="1"/>
</dbReference>
<dbReference type="STRING" id="112090.W4G2I6"/>
<dbReference type="EMBL" id="KI913149">
    <property type="protein sequence ID" value="ETV73259.1"/>
    <property type="molecule type" value="Genomic_DNA"/>
</dbReference>
<dbReference type="PANTHER" id="PTHR45024:SF2">
    <property type="entry name" value="SCP2 DOMAIN-CONTAINING PROTEIN"/>
    <property type="match status" value="1"/>
</dbReference>
<dbReference type="PROSITE" id="PS00061">
    <property type="entry name" value="ADH_SHORT"/>
    <property type="match status" value="1"/>
</dbReference>
<dbReference type="PANTHER" id="PTHR45024">
    <property type="entry name" value="DEHYDROGENASES, SHORT CHAIN"/>
    <property type="match status" value="1"/>
</dbReference>
<accession>W4G2I6</accession>
<dbReference type="InterPro" id="IPR036291">
    <property type="entry name" value="NAD(P)-bd_dom_sf"/>
</dbReference>
<gene>
    <name evidence="6" type="ORF">H257_11801</name>
</gene>
<organism evidence="6">
    <name type="scientific">Aphanomyces astaci</name>
    <name type="common">Crayfish plague agent</name>
    <dbReference type="NCBI Taxonomy" id="112090"/>
    <lineage>
        <taxon>Eukaryota</taxon>
        <taxon>Sar</taxon>
        <taxon>Stramenopiles</taxon>
        <taxon>Oomycota</taxon>
        <taxon>Saprolegniomycetes</taxon>
        <taxon>Saprolegniales</taxon>
        <taxon>Verrucalvaceae</taxon>
        <taxon>Aphanomyces</taxon>
    </lineage>
</organism>
<proteinExistence type="inferred from homology"/>
<sequence length="422" mass="45412">MGMLRFDGQVALVTGAAGGLGQEWARSLHARGATCVLVDIDPRVLQLVKPASSSSDAKWECVVANCANEKTGRQVVENVLTTHGRVDILVHASTQVQDAAFRKMTRSQWDAVLENDLTSAFTMTRAVWSSMRQQNYGRILLCTSASGLYGNFGQANYATTKSGIWGLTKALSVEGRKYKIAINAIAAVAGTSLTQSVMPDNVYRRLKPEYTAPMVVYLCHNASSENGGVFETGGGWVGKLRLQRSEGVGFPLSATAEEVATSWDQVTAFSSPTYPTSTQDSFGPMLTNVNHPPATLHTPHSAAVVAVFHRLRQTLERRSTPLRESGGHLHWTIGAATYSISLASNAVVVVDDTATAASSIPAVDLSLEMTEQDFLDLVAGTLRLQQAIAGKKLTLRGDIKLAMRLQPLLKLLQQPDAALSKL</sequence>
<dbReference type="SMART" id="SM00822">
    <property type="entry name" value="PKS_KR"/>
    <property type="match status" value="1"/>
</dbReference>
<evidence type="ECO:0000313" key="6">
    <source>
        <dbReference type="EMBL" id="ETV73259.1"/>
    </source>
</evidence>
<dbReference type="InterPro" id="IPR002347">
    <property type="entry name" value="SDR_fam"/>
</dbReference>
<comment type="subcellular location">
    <subcellularLocation>
        <location evidence="1">Peroxisome</location>
    </subcellularLocation>
</comment>
<evidence type="ECO:0000256" key="3">
    <source>
        <dbReference type="ARBA" id="ARBA00023002"/>
    </source>
</evidence>
<dbReference type="Pfam" id="PF02036">
    <property type="entry name" value="SCP2"/>
    <property type="match status" value="1"/>
</dbReference>
<reference evidence="6" key="1">
    <citation type="submission" date="2013-12" db="EMBL/GenBank/DDBJ databases">
        <title>The Genome Sequence of Aphanomyces astaci APO3.</title>
        <authorList>
            <consortium name="The Broad Institute Genomics Platform"/>
            <person name="Russ C."/>
            <person name="Tyler B."/>
            <person name="van West P."/>
            <person name="Dieguez-Uribeondo J."/>
            <person name="Young S.K."/>
            <person name="Zeng Q."/>
            <person name="Gargeya S."/>
            <person name="Fitzgerald M."/>
            <person name="Abouelleil A."/>
            <person name="Alvarado L."/>
            <person name="Chapman S.B."/>
            <person name="Gainer-Dewar J."/>
            <person name="Goldberg J."/>
            <person name="Griggs A."/>
            <person name="Gujja S."/>
            <person name="Hansen M."/>
            <person name="Howarth C."/>
            <person name="Imamovic A."/>
            <person name="Ireland A."/>
            <person name="Larimer J."/>
            <person name="McCowan C."/>
            <person name="Murphy C."/>
            <person name="Pearson M."/>
            <person name="Poon T.W."/>
            <person name="Priest M."/>
            <person name="Roberts A."/>
            <person name="Saif S."/>
            <person name="Shea T."/>
            <person name="Sykes S."/>
            <person name="Wortman J."/>
            <person name="Nusbaum C."/>
            <person name="Birren B."/>
        </authorList>
    </citation>
    <scope>NUCLEOTIDE SEQUENCE [LARGE SCALE GENOMIC DNA]</scope>
    <source>
        <strain evidence="6">APO3</strain>
    </source>
</reference>
<protein>
    <recommendedName>
        <fullName evidence="5">Ketoreductase domain-containing protein</fullName>
    </recommendedName>
</protein>
<name>W4G2I6_APHAT</name>
<dbReference type="GeneID" id="20813797"/>
<dbReference type="PRINTS" id="PR00081">
    <property type="entry name" value="GDHRDH"/>
</dbReference>
<evidence type="ECO:0000256" key="1">
    <source>
        <dbReference type="ARBA" id="ARBA00004275"/>
    </source>
</evidence>
<keyword evidence="4" id="KW-0576">Peroxisome</keyword>
<comment type="similarity">
    <text evidence="2">Belongs to the short-chain dehydrogenases/reductases (SDR) family.</text>
</comment>
<dbReference type="SUPFAM" id="SSF51735">
    <property type="entry name" value="NAD(P)-binding Rossmann-fold domains"/>
    <property type="match status" value="1"/>
</dbReference>
<dbReference type="GO" id="GO:0005777">
    <property type="term" value="C:peroxisome"/>
    <property type="evidence" value="ECO:0007669"/>
    <property type="project" value="UniProtKB-SubCell"/>
</dbReference>
<feature type="domain" description="Ketoreductase" evidence="5">
    <location>
        <begin position="9"/>
        <end position="191"/>
    </location>
</feature>
<keyword evidence="3" id="KW-0560">Oxidoreductase</keyword>
<dbReference type="OrthoDB" id="3592703at2759"/>
<evidence type="ECO:0000256" key="2">
    <source>
        <dbReference type="ARBA" id="ARBA00006484"/>
    </source>
</evidence>
<dbReference type="InterPro" id="IPR057326">
    <property type="entry name" value="KR_dom"/>
</dbReference>
<dbReference type="InterPro" id="IPR036527">
    <property type="entry name" value="SCP2_sterol-bd_dom_sf"/>
</dbReference>